<proteinExistence type="inferred from homology"/>
<evidence type="ECO:0000256" key="5">
    <source>
        <dbReference type="ARBA" id="ARBA00022787"/>
    </source>
</evidence>
<keyword evidence="5" id="KW-1000">Mitochondrion outer membrane</keyword>
<dbReference type="Proteomes" id="UP001151582">
    <property type="component" value="Unassembled WGS sequence"/>
</dbReference>
<keyword evidence="14" id="KW-1185">Reference proteome</keyword>
<keyword evidence="9" id="KW-0496">Mitochondrion</keyword>
<evidence type="ECO:0000256" key="10">
    <source>
        <dbReference type="ARBA" id="ARBA00023136"/>
    </source>
</evidence>
<feature type="compositionally biased region" description="Acidic residues" evidence="12">
    <location>
        <begin position="20"/>
        <end position="32"/>
    </location>
</feature>
<comment type="subcellular location">
    <subcellularLocation>
        <location evidence="1">Mitochondrion outer membrane</location>
        <topology evidence="1">Single-pass membrane protein</topology>
    </subcellularLocation>
</comment>
<keyword evidence="11 13" id="KW-0675">Receptor</keyword>
<keyword evidence="7" id="KW-1133">Transmembrane helix</keyword>
<protein>
    <submittedName>
        <fullName evidence="13">Mitochondrial import receptor subunit Tom22</fullName>
    </submittedName>
</protein>
<sequence length="167" mass="17858">MVKIEQLDPLDANELSHEEEYTDVSDSEELSDADLYSDLDDDEDDYYLEEESLLDRLTALKDIIPLSKRTAVSNAVSSVVGTGMMSARFLGKAAWVVSTSALVLFLPLALEIEKDQAMAQYEKEAKLTQPPTAEQALPPGVYPPGAGINAVPGAPSSAPAGMAPPGF</sequence>
<evidence type="ECO:0000256" key="3">
    <source>
        <dbReference type="ARBA" id="ARBA00022448"/>
    </source>
</evidence>
<organism evidence="13 14">
    <name type="scientific">Dimargaris verticillata</name>
    <dbReference type="NCBI Taxonomy" id="2761393"/>
    <lineage>
        <taxon>Eukaryota</taxon>
        <taxon>Fungi</taxon>
        <taxon>Fungi incertae sedis</taxon>
        <taxon>Zoopagomycota</taxon>
        <taxon>Kickxellomycotina</taxon>
        <taxon>Dimargaritomycetes</taxon>
        <taxon>Dimargaritales</taxon>
        <taxon>Dimargaritaceae</taxon>
        <taxon>Dimargaris</taxon>
    </lineage>
</organism>
<comment type="caution">
    <text evidence="13">The sequence shown here is derived from an EMBL/GenBank/DDBJ whole genome shotgun (WGS) entry which is preliminary data.</text>
</comment>
<evidence type="ECO:0000313" key="14">
    <source>
        <dbReference type="Proteomes" id="UP001151582"/>
    </source>
</evidence>
<keyword evidence="6" id="KW-0653">Protein transport</keyword>
<keyword evidence="4" id="KW-0812">Transmembrane</keyword>
<evidence type="ECO:0000256" key="9">
    <source>
        <dbReference type="ARBA" id="ARBA00023128"/>
    </source>
</evidence>
<accession>A0A9W8B2A8</accession>
<evidence type="ECO:0000256" key="11">
    <source>
        <dbReference type="ARBA" id="ARBA00023170"/>
    </source>
</evidence>
<dbReference type="GO" id="GO:0006886">
    <property type="term" value="P:intracellular protein transport"/>
    <property type="evidence" value="ECO:0007669"/>
    <property type="project" value="InterPro"/>
</dbReference>
<dbReference type="OrthoDB" id="10016939at2759"/>
<keyword evidence="10" id="KW-0472">Membrane</keyword>
<dbReference type="CDD" id="cd22884">
    <property type="entry name" value="TOM22"/>
    <property type="match status" value="1"/>
</dbReference>
<dbReference type="InterPro" id="IPR005683">
    <property type="entry name" value="Tom22"/>
</dbReference>
<comment type="similarity">
    <text evidence="2">Belongs to the Tom22 family.</text>
</comment>
<name>A0A9W8B2A8_9FUNG</name>
<dbReference type="GO" id="GO:0005741">
    <property type="term" value="C:mitochondrial outer membrane"/>
    <property type="evidence" value="ECO:0007669"/>
    <property type="project" value="UniProtKB-SubCell"/>
</dbReference>
<gene>
    <name evidence="13" type="primary">tom22</name>
    <name evidence="13" type="ORF">H4R34_002598</name>
</gene>
<dbReference type="Pfam" id="PF04281">
    <property type="entry name" value="Tom22"/>
    <property type="match status" value="1"/>
</dbReference>
<dbReference type="PANTHER" id="PTHR12504">
    <property type="entry name" value="MITOCHONDRIAL IMPORT RECEPTOR SUBUNIT TOM22"/>
    <property type="match status" value="1"/>
</dbReference>
<feature type="region of interest" description="Disordered" evidence="12">
    <location>
        <begin position="1"/>
        <end position="32"/>
    </location>
</feature>
<dbReference type="AlphaFoldDB" id="A0A9W8B2A8"/>
<evidence type="ECO:0000256" key="8">
    <source>
        <dbReference type="ARBA" id="ARBA00023010"/>
    </source>
</evidence>
<evidence type="ECO:0000256" key="12">
    <source>
        <dbReference type="SAM" id="MobiDB-lite"/>
    </source>
</evidence>
<keyword evidence="8" id="KW-0811">Translocation</keyword>
<evidence type="ECO:0000256" key="1">
    <source>
        <dbReference type="ARBA" id="ARBA00004572"/>
    </source>
</evidence>
<dbReference type="PANTHER" id="PTHR12504:SF0">
    <property type="entry name" value="MITOCHONDRIAL IMPORT RECEPTOR SUBUNIT TOM22 HOMOLOG"/>
    <property type="match status" value="1"/>
</dbReference>
<dbReference type="EMBL" id="JANBQB010000186">
    <property type="protein sequence ID" value="KAJ1980077.1"/>
    <property type="molecule type" value="Genomic_DNA"/>
</dbReference>
<evidence type="ECO:0000256" key="2">
    <source>
        <dbReference type="ARBA" id="ARBA00009874"/>
    </source>
</evidence>
<evidence type="ECO:0000313" key="13">
    <source>
        <dbReference type="EMBL" id="KAJ1980077.1"/>
    </source>
</evidence>
<evidence type="ECO:0000256" key="6">
    <source>
        <dbReference type="ARBA" id="ARBA00022927"/>
    </source>
</evidence>
<evidence type="ECO:0000256" key="7">
    <source>
        <dbReference type="ARBA" id="ARBA00022989"/>
    </source>
</evidence>
<reference evidence="13" key="1">
    <citation type="submission" date="2022-07" db="EMBL/GenBank/DDBJ databases">
        <title>Phylogenomic reconstructions and comparative analyses of Kickxellomycotina fungi.</title>
        <authorList>
            <person name="Reynolds N.K."/>
            <person name="Stajich J.E."/>
            <person name="Barry K."/>
            <person name="Grigoriev I.V."/>
            <person name="Crous P."/>
            <person name="Smith M.E."/>
        </authorList>
    </citation>
    <scope>NUCLEOTIDE SEQUENCE</scope>
    <source>
        <strain evidence="13">RSA 567</strain>
    </source>
</reference>
<keyword evidence="3" id="KW-0813">Transport</keyword>
<evidence type="ECO:0000256" key="4">
    <source>
        <dbReference type="ARBA" id="ARBA00022692"/>
    </source>
</evidence>